<gene>
    <name evidence="1" type="ORF">L6164_033195</name>
</gene>
<evidence type="ECO:0000313" key="1">
    <source>
        <dbReference type="EMBL" id="KAI4299768.1"/>
    </source>
</evidence>
<keyword evidence="2" id="KW-1185">Reference proteome</keyword>
<organism evidence="1 2">
    <name type="scientific">Bauhinia variegata</name>
    <name type="common">Purple orchid tree</name>
    <name type="synonym">Phanera variegata</name>
    <dbReference type="NCBI Taxonomy" id="167791"/>
    <lineage>
        <taxon>Eukaryota</taxon>
        <taxon>Viridiplantae</taxon>
        <taxon>Streptophyta</taxon>
        <taxon>Embryophyta</taxon>
        <taxon>Tracheophyta</taxon>
        <taxon>Spermatophyta</taxon>
        <taxon>Magnoliopsida</taxon>
        <taxon>eudicotyledons</taxon>
        <taxon>Gunneridae</taxon>
        <taxon>Pentapetalae</taxon>
        <taxon>rosids</taxon>
        <taxon>fabids</taxon>
        <taxon>Fabales</taxon>
        <taxon>Fabaceae</taxon>
        <taxon>Cercidoideae</taxon>
        <taxon>Cercideae</taxon>
        <taxon>Bauhiniinae</taxon>
        <taxon>Bauhinia</taxon>
    </lineage>
</organism>
<protein>
    <submittedName>
        <fullName evidence="1">Uncharacterized protein</fullName>
    </submittedName>
</protein>
<dbReference type="EMBL" id="CM039438">
    <property type="protein sequence ID" value="KAI4299768.1"/>
    <property type="molecule type" value="Genomic_DNA"/>
</dbReference>
<proteinExistence type="predicted"/>
<reference evidence="1 2" key="1">
    <citation type="journal article" date="2022" name="DNA Res.">
        <title>Chromosomal-level genome assembly of the orchid tree Bauhinia variegata (Leguminosae; Cercidoideae) supports the allotetraploid origin hypothesis of Bauhinia.</title>
        <authorList>
            <person name="Zhong Y."/>
            <person name="Chen Y."/>
            <person name="Zheng D."/>
            <person name="Pang J."/>
            <person name="Liu Y."/>
            <person name="Luo S."/>
            <person name="Meng S."/>
            <person name="Qian L."/>
            <person name="Wei D."/>
            <person name="Dai S."/>
            <person name="Zhou R."/>
        </authorList>
    </citation>
    <scope>NUCLEOTIDE SEQUENCE [LARGE SCALE GENOMIC DNA]</scope>
    <source>
        <strain evidence="1">BV-YZ2020</strain>
    </source>
</reference>
<sequence length="295" mass="33183">MRLPQFASAFFNSVSNFGWYLLKSSVLEDDKTPIRSGDGVVFQPLSISNLAFSIDHIKEIKSKLGVTMNDVIVGIIFYALRLYMQDLDHASKEARSTALVVLNRRNVEGYQSVQNMLSKDAKSAWGNRASSLHVSLPKLKDAMISNPLLFVLKAHKIIHRKRKSFAVLLTDLLMQMLYKIGGHEAVAKQFCRTVRKSSLVFSSMVGPVEQIAMSNHPVKGLYYFVIGGPMDLVVTMMRYMGVLRITFKMDKGFLIEQKLKSCVVDAFDKILKAARDMPISCSKDSQEVDFQTPKC</sequence>
<accession>A0ACB9KR54</accession>
<dbReference type="Proteomes" id="UP000828941">
    <property type="component" value="Chromosome 13"/>
</dbReference>
<name>A0ACB9KR54_BAUVA</name>
<evidence type="ECO:0000313" key="2">
    <source>
        <dbReference type="Proteomes" id="UP000828941"/>
    </source>
</evidence>
<comment type="caution">
    <text evidence="1">The sequence shown here is derived from an EMBL/GenBank/DDBJ whole genome shotgun (WGS) entry which is preliminary data.</text>
</comment>